<gene>
    <name evidence="2" type="ORF">ADL15_11465</name>
</gene>
<dbReference type="RefSeq" id="WP_067688174.1">
    <property type="nucleotide sequence ID" value="NZ_LLZH01000071.1"/>
</dbReference>
<dbReference type="AlphaFoldDB" id="A0A0X3UYP3"/>
<keyword evidence="3" id="KW-1185">Reference proteome</keyword>
<protein>
    <submittedName>
        <fullName evidence="2">Uncharacterized protein</fullName>
    </submittedName>
</protein>
<feature type="transmembrane region" description="Helical" evidence="1">
    <location>
        <begin position="12"/>
        <end position="31"/>
    </location>
</feature>
<keyword evidence="1" id="KW-1133">Transmembrane helix</keyword>
<comment type="caution">
    <text evidence="2">The sequence shown here is derived from an EMBL/GenBank/DDBJ whole genome shotgun (WGS) entry which is preliminary data.</text>
</comment>
<reference evidence="2 3" key="1">
    <citation type="submission" date="2015-10" db="EMBL/GenBank/DDBJ databases">
        <authorList>
            <person name="Gilbert D.G."/>
        </authorList>
    </citation>
    <scope>NUCLEOTIDE SEQUENCE [LARGE SCALE GENOMIC DNA]</scope>
    <source>
        <strain evidence="2 3">NRRL B-16712</strain>
    </source>
</reference>
<dbReference type="OrthoDB" id="3298859at2"/>
<proteinExistence type="predicted"/>
<organism evidence="2 3">
    <name type="scientific">Actinoplanes awajinensis subsp. mycoplanecinus</name>
    <dbReference type="NCBI Taxonomy" id="135947"/>
    <lineage>
        <taxon>Bacteria</taxon>
        <taxon>Bacillati</taxon>
        <taxon>Actinomycetota</taxon>
        <taxon>Actinomycetes</taxon>
        <taxon>Micromonosporales</taxon>
        <taxon>Micromonosporaceae</taxon>
        <taxon>Actinoplanes</taxon>
    </lineage>
</organism>
<evidence type="ECO:0000313" key="3">
    <source>
        <dbReference type="Proteomes" id="UP000053244"/>
    </source>
</evidence>
<evidence type="ECO:0000313" key="2">
    <source>
        <dbReference type="EMBL" id="KUL37633.1"/>
    </source>
</evidence>
<dbReference type="EMBL" id="LLZH01000071">
    <property type="protein sequence ID" value="KUL37633.1"/>
    <property type="molecule type" value="Genomic_DNA"/>
</dbReference>
<keyword evidence="1" id="KW-0812">Transmembrane</keyword>
<name>A0A0X3UYP3_9ACTN</name>
<keyword evidence="1" id="KW-0472">Membrane</keyword>
<evidence type="ECO:0000256" key="1">
    <source>
        <dbReference type="SAM" id="Phobius"/>
    </source>
</evidence>
<dbReference type="Proteomes" id="UP000053244">
    <property type="component" value="Unassembled WGS sequence"/>
</dbReference>
<accession>A0A0X3UYP3</accession>
<sequence length="221" mass="23815">MSGTGIEAAQILVGLLLFAVLALGGMAVVAGRRRPAARPPSVDEVAPQVVELETGADEVRTAAQRAVQAADAARDRVTEAAGVREQAEQQYQQARWDAWTGPKDEARKLVERAALEAYQRGDLSVDQLNRIWEHTRPGEDAVERMDEEVALAKQRYEEALEEGVEVRRAAHVAEVAAEVLAEEARLAEDEAWIARLEAEQAAGLSGLLQGPGDSPGPSAQH</sequence>